<dbReference type="RefSeq" id="WP_340337110.1">
    <property type="nucleotide sequence ID" value="NZ_JBBKZS010000009.1"/>
</dbReference>
<feature type="chain" id="PRO_5045098467" evidence="2">
    <location>
        <begin position="25"/>
        <end position="326"/>
    </location>
</feature>
<dbReference type="EMBL" id="JBBKZS010000009">
    <property type="protein sequence ID" value="MEJ8857034.1"/>
    <property type="molecule type" value="Genomic_DNA"/>
</dbReference>
<dbReference type="Proteomes" id="UP001367030">
    <property type="component" value="Unassembled WGS sequence"/>
</dbReference>
<accession>A0ABU8XBI6</accession>
<dbReference type="SUPFAM" id="SSF53850">
    <property type="entry name" value="Periplasmic binding protein-like II"/>
    <property type="match status" value="1"/>
</dbReference>
<comment type="similarity">
    <text evidence="1">Belongs to the UPF0065 (bug) family.</text>
</comment>
<comment type="caution">
    <text evidence="3">The sequence shown here is derived from an EMBL/GenBank/DDBJ whole genome shotgun (WGS) entry which is preliminary data.</text>
</comment>
<evidence type="ECO:0000313" key="4">
    <source>
        <dbReference type="Proteomes" id="UP001367030"/>
    </source>
</evidence>
<evidence type="ECO:0000313" key="3">
    <source>
        <dbReference type="EMBL" id="MEJ8857034.1"/>
    </source>
</evidence>
<feature type="signal peptide" evidence="2">
    <location>
        <begin position="1"/>
        <end position="24"/>
    </location>
</feature>
<keyword evidence="4" id="KW-1185">Reference proteome</keyword>
<dbReference type="Gene3D" id="3.40.190.10">
    <property type="entry name" value="Periplasmic binding protein-like II"/>
    <property type="match status" value="1"/>
</dbReference>
<name>A0ABU8XBI6_9BURK</name>
<dbReference type="Gene3D" id="3.40.190.150">
    <property type="entry name" value="Bordetella uptake gene, domain 1"/>
    <property type="match status" value="1"/>
</dbReference>
<evidence type="ECO:0000256" key="2">
    <source>
        <dbReference type="SAM" id="SignalP"/>
    </source>
</evidence>
<dbReference type="CDD" id="cd07012">
    <property type="entry name" value="PBP2_Bug_TTT"/>
    <property type="match status" value="1"/>
</dbReference>
<organism evidence="3 4">
    <name type="scientific">Variovorax robiniae</name>
    <dbReference type="NCBI Taxonomy" id="1836199"/>
    <lineage>
        <taxon>Bacteria</taxon>
        <taxon>Pseudomonadati</taxon>
        <taxon>Pseudomonadota</taxon>
        <taxon>Betaproteobacteria</taxon>
        <taxon>Burkholderiales</taxon>
        <taxon>Comamonadaceae</taxon>
        <taxon>Variovorax</taxon>
    </lineage>
</organism>
<dbReference type="PANTHER" id="PTHR42928:SF5">
    <property type="entry name" value="BLR1237 PROTEIN"/>
    <property type="match status" value="1"/>
</dbReference>
<dbReference type="InterPro" id="IPR042100">
    <property type="entry name" value="Bug_dom1"/>
</dbReference>
<gene>
    <name evidence="3" type="ORF">WKW79_20830</name>
</gene>
<dbReference type="PANTHER" id="PTHR42928">
    <property type="entry name" value="TRICARBOXYLATE-BINDING PROTEIN"/>
    <property type="match status" value="1"/>
</dbReference>
<reference evidence="3 4" key="1">
    <citation type="submission" date="2024-03" db="EMBL/GenBank/DDBJ databases">
        <title>Novel species of the genus Variovorax.</title>
        <authorList>
            <person name="Liu Q."/>
            <person name="Xin Y.-H."/>
        </authorList>
    </citation>
    <scope>NUCLEOTIDE SEQUENCE [LARGE SCALE GENOMIC DNA]</scope>
    <source>
        <strain evidence="3 4">KACC 18901</strain>
    </source>
</reference>
<protein>
    <submittedName>
        <fullName evidence="3">Tripartite tricarboxylate transporter substrate binding protein</fullName>
    </submittedName>
</protein>
<keyword evidence="2" id="KW-0732">Signal</keyword>
<dbReference type="Pfam" id="PF03401">
    <property type="entry name" value="TctC"/>
    <property type="match status" value="1"/>
</dbReference>
<dbReference type="InterPro" id="IPR005064">
    <property type="entry name" value="BUG"/>
</dbReference>
<sequence>MVSKLPRFALAMSLAALAVSPLQAEPAYPNKAITVVVPVAAGGAADGLARAWGDYIGKALGQPVVVDNKPGANGSIAASYVAKQPANGYTILFGSTSNMSLNPFSYKTLTYDPVKDFDPVLMLAGTSQVLVASPASGIRTLDDLVKMARAKPDALNYGSAGKGNSTHLNVEFVAQHYGLQMTHVPYKGAAPAMVGLLGGETQITADAITSVIPQVKSGKVVPIVIFGDKRSPALPGVPTVYEAGLKEFPAGGWYGLMVPKGTPKDVIVRLNDETKKFWADPAVKVRMEALQMDPPTALGPEAVARTMREEARVWGPIITRLGIQND</sequence>
<dbReference type="PIRSF" id="PIRSF017082">
    <property type="entry name" value="YflP"/>
    <property type="match status" value="1"/>
</dbReference>
<evidence type="ECO:0000256" key="1">
    <source>
        <dbReference type="ARBA" id="ARBA00006987"/>
    </source>
</evidence>
<proteinExistence type="inferred from homology"/>